<feature type="chain" id="PRO_5019037845" evidence="3">
    <location>
        <begin position="29"/>
        <end position="450"/>
    </location>
</feature>
<accession>A0A418QNB6</accession>
<dbReference type="PRINTS" id="PR00922">
    <property type="entry name" value="DADACBPTASE3"/>
</dbReference>
<dbReference type="RefSeq" id="WP_119657249.1">
    <property type="nucleotide sequence ID" value="NZ_JBHUOI010000016.1"/>
</dbReference>
<feature type="signal peptide" evidence="3">
    <location>
        <begin position="1"/>
        <end position="28"/>
    </location>
</feature>
<protein>
    <submittedName>
        <fullName evidence="4">Peptidase S13</fullName>
    </submittedName>
</protein>
<evidence type="ECO:0000313" key="4">
    <source>
        <dbReference type="EMBL" id="RIY06693.1"/>
    </source>
</evidence>
<evidence type="ECO:0000313" key="5">
    <source>
        <dbReference type="Proteomes" id="UP000284250"/>
    </source>
</evidence>
<reference evidence="4 5" key="1">
    <citation type="submission" date="2018-09" db="EMBL/GenBank/DDBJ databases">
        <authorList>
            <person name="Zeman M."/>
            <person name="Pardy F."/>
        </authorList>
    </citation>
    <scope>NUCLEOTIDE SEQUENCE [LARGE SCALE GENOMIC DNA]</scope>
    <source>
        <strain evidence="4 5">CCM 8852</strain>
    </source>
</reference>
<dbReference type="GO" id="GO:0004185">
    <property type="term" value="F:serine-type carboxypeptidase activity"/>
    <property type="evidence" value="ECO:0007669"/>
    <property type="project" value="InterPro"/>
</dbReference>
<proteinExistence type="inferred from homology"/>
<evidence type="ECO:0000256" key="2">
    <source>
        <dbReference type="ARBA" id="ARBA00022801"/>
    </source>
</evidence>
<keyword evidence="2" id="KW-0378">Hydrolase</keyword>
<sequence>MPAVSIRRLALGLALLPFLLAAQPSAPAAPPRPAPNPVWLEQQLRESVVLRQHQVGVSVVDVETGQQLFGLNEARYFTPASTMKLLSLYAGLTLLPDSLPSLHYVLRPDTLLFWGTGDPTLLHGDVPSRRAYEFLKNRPEKLFYAQVPAPPAFGPGWSWDDYGYYFQPERGPLPIYGNTVRFYGGTGAPRVLPAFFRPLTFPTPAGLPNPAHDHVRRPPEENRFLVFPAARSWVDEVPFRTSPGLLLQLLQDTLRRPVLLAGPLRLTARDSVRTLRGLPADSLYRRMIRVSDNFLAEQLLLMCSSALGADSLSPARAIRAMRGNYLRTLPDAPVWVDGSGLSRLNLLTPRSLTAVLLLLHQRVPEPRLLSLLAAGGGPGTLRRAYVGGKTGPWLWGKTGTLTNTHNLAGYLRTRSGRLVAFSFFNNGYVVPTSDIRREMERVLTLVRDRL</sequence>
<dbReference type="PANTHER" id="PTHR30023">
    <property type="entry name" value="D-ALANYL-D-ALANINE CARBOXYPEPTIDASE"/>
    <property type="match status" value="1"/>
</dbReference>
<dbReference type="Proteomes" id="UP000284250">
    <property type="component" value="Unassembled WGS sequence"/>
</dbReference>
<dbReference type="Pfam" id="PF02113">
    <property type="entry name" value="Peptidase_S13"/>
    <property type="match status" value="2"/>
</dbReference>
<dbReference type="EMBL" id="QYCN01000037">
    <property type="protein sequence ID" value="RIY06693.1"/>
    <property type="molecule type" value="Genomic_DNA"/>
</dbReference>
<dbReference type="InterPro" id="IPR000667">
    <property type="entry name" value="Peptidase_S13"/>
</dbReference>
<comment type="similarity">
    <text evidence="1">Belongs to the peptidase S13 family.</text>
</comment>
<comment type="caution">
    <text evidence="4">The sequence shown here is derived from an EMBL/GenBank/DDBJ whole genome shotgun (WGS) entry which is preliminary data.</text>
</comment>
<evidence type="ECO:0000256" key="1">
    <source>
        <dbReference type="ARBA" id="ARBA00006096"/>
    </source>
</evidence>
<dbReference type="AlphaFoldDB" id="A0A418QNB6"/>
<evidence type="ECO:0000256" key="3">
    <source>
        <dbReference type="SAM" id="SignalP"/>
    </source>
</evidence>
<dbReference type="SUPFAM" id="SSF56601">
    <property type="entry name" value="beta-lactamase/transpeptidase-like"/>
    <property type="match status" value="1"/>
</dbReference>
<dbReference type="InterPro" id="IPR012338">
    <property type="entry name" value="Beta-lactam/transpept-like"/>
</dbReference>
<organism evidence="4 5">
    <name type="scientific">Hymenobacter rubripertinctus</name>
    <dbReference type="NCBI Taxonomy" id="2029981"/>
    <lineage>
        <taxon>Bacteria</taxon>
        <taxon>Pseudomonadati</taxon>
        <taxon>Bacteroidota</taxon>
        <taxon>Cytophagia</taxon>
        <taxon>Cytophagales</taxon>
        <taxon>Hymenobacteraceae</taxon>
        <taxon>Hymenobacter</taxon>
    </lineage>
</organism>
<dbReference type="GO" id="GO:0000270">
    <property type="term" value="P:peptidoglycan metabolic process"/>
    <property type="evidence" value="ECO:0007669"/>
    <property type="project" value="TreeGrafter"/>
</dbReference>
<dbReference type="OrthoDB" id="9802627at2"/>
<keyword evidence="5" id="KW-1185">Reference proteome</keyword>
<dbReference type="Gene3D" id="3.40.710.10">
    <property type="entry name" value="DD-peptidase/beta-lactamase superfamily"/>
    <property type="match status" value="2"/>
</dbReference>
<dbReference type="GO" id="GO:0006508">
    <property type="term" value="P:proteolysis"/>
    <property type="evidence" value="ECO:0007669"/>
    <property type="project" value="InterPro"/>
</dbReference>
<reference evidence="4 5" key="2">
    <citation type="submission" date="2019-01" db="EMBL/GenBank/DDBJ databases">
        <title>Hymenobacter humicola sp. nov., isolated from soils in Antarctica.</title>
        <authorList>
            <person name="Sedlacek I."/>
            <person name="Holochova P."/>
            <person name="Kralova S."/>
            <person name="Pantucek R."/>
            <person name="Stankova E."/>
            <person name="Vrbovska V."/>
            <person name="Kristofova L."/>
            <person name="Svec P."/>
            <person name="Busse H.-J."/>
        </authorList>
    </citation>
    <scope>NUCLEOTIDE SEQUENCE [LARGE SCALE GENOMIC DNA]</scope>
    <source>
        <strain evidence="4 5">CCM 8852</strain>
    </source>
</reference>
<gene>
    <name evidence="4" type="ORF">D0T11_18250</name>
</gene>
<name>A0A418QNB6_9BACT</name>
<keyword evidence="3" id="KW-0732">Signal</keyword>
<dbReference type="PANTHER" id="PTHR30023:SF0">
    <property type="entry name" value="PENICILLIN-SENSITIVE CARBOXYPEPTIDASE A"/>
    <property type="match status" value="1"/>
</dbReference>